<organism evidence="3 4">
    <name type="scientific">Amylocarpus encephaloides</name>
    <dbReference type="NCBI Taxonomy" id="45428"/>
    <lineage>
        <taxon>Eukaryota</taxon>
        <taxon>Fungi</taxon>
        <taxon>Dikarya</taxon>
        <taxon>Ascomycota</taxon>
        <taxon>Pezizomycotina</taxon>
        <taxon>Leotiomycetes</taxon>
        <taxon>Helotiales</taxon>
        <taxon>Helotiales incertae sedis</taxon>
        <taxon>Amylocarpus</taxon>
    </lineage>
</organism>
<feature type="compositionally biased region" description="Basic and acidic residues" evidence="1">
    <location>
        <begin position="272"/>
        <end position="281"/>
    </location>
</feature>
<dbReference type="InterPro" id="IPR053074">
    <property type="entry name" value="NPC_Nucleoporin"/>
</dbReference>
<dbReference type="InterPro" id="IPR011993">
    <property type="entry name" value="PH-like_dom_sf"/>
</dbReference>
<dbReference type="SMART" id="SM00160">
    <property type="entry name" value="RanBD"/>
    <property type="match status" value="1"/>
</dbReference>
<feature type="compositionally biased region" description="Polar residues" evidence="1">
    <location>
        <begin position="296"/>
        <end position="312"/>
    </location>
</feature>
<name>A0A9P7YM01_9HELO</name>
<evidence type="ECO:0000256" key="1">
    <source>
        <dbReference type="SAM" id="MobiDB-lite"/>
    </source>
</evidence>
<dbReference type="Proteomes" id="UP000824998">
    <property type="component" value="Unassembled WGS sequence"/>
</dbReference>
<feature type="compositionally biased region" description="Low complexity" evidence="1">
    <location>
        <begin position="344"/>
        <end position="367"/>
    </location>
</feature>
<feature type="compositionally biased region" description="Polar residues" evidence="1">
    <location>
        <begin position="512"/>
        <end position="560"/>
    </location>
</feature>
<feature type="compositionally biased region" description="Low complexity" evidence="1">
    <location>
        <begin position="1"/>
        <end position="17"/>
    </location>
</feature>
<feature type="compositionally biased region" description="Polar residues" evidence="1">
    <location>
        <begin position="765"/>
        <end position="774"/>
    </location>
</feature>
<feature type="compositionally biased region" description="Acidic residues" evidence="1">
    <location>
        <begin position="459"/>
        <end position="470"/>
    </location>
</feature>
<feature type="domain" description="RanBD1" evidence="2">
    <location>
        <begin position="845"/>
        <end position="956"/>
    </location>
</feature>
<gene>
    <name evidence="3" type="ORF">BJ875DRAFT_270421</name>
</gene>
<feature type="compositionally biased region" description="Basic and acidic residues" evidence="1">
    <location>
        <begin position="614"/>
        <end position="625"/>
    </location>
</feature>
<dbReference type="SUPFAM" id="SSF50729">
    <property type="entry name" value="PH domain-like"/>
    <property type="match status" value="1"/>
</dbReference>
<dbReference type="EMBL" id="MU251431">
    <property type="protein sequence ID" value="KAG9235473.1"/>
    <property type="molecule type" value="Genomic_DNA"/>
</dbReference>
<accession>A0A9P7YM01</accession>
<feature type="compositionally biased region" description="Polar residues" evidence="1">
    <location>
        <begin position="86"/>
        <end position="97"/>
    </location>
</feature>
<evidence type="ECO:0000259" key="2">
    <source>
        <dbReference type="PROSITE" id="PS50196"/>
    </source>
</evidence>
<dbReference type="CDD" id="cd13170">
    <property type="entry name" value="RanBD_NUP50"/>
    <property type="match status" value="1"/>
</dbReference>
<feature type="compositionally biased region" description="Acidic residues" evidence="1">
    <location>
        <begin position="600"/>
        <end position="613"/>
    </location>
</feature>
<feature type="region of interest" description="Disordered" evidence="1">
    <location>
        <begin position="196"/>
        <end position="395"/>
    </location>
</feature>
<proteinExistence type="predicted"/>
<feature type="region of interest" description="Disordered" evidence="1">
    <location>
        <begin position="1"/>
        <end position="105"/>
    </location>
</feature>
<dbReference type="Gene3D" id="2.30.29.30">
    <property type="entry name" value="Pleckstrin-homology domain (PH domain)/Phosphotyrosine-binding domain (PTB)"/>
    <property type="match status" value="1"/>
</dbReference>
<evidence type="ECO:0000313" key="4">
    <source>
        <dbReference type="Proteomes" id="UP000824998"/>
    </source>
</evidence>
<dbReference type="InterPro" id="IPR000156">
    <property type="entry name" value="Ran_bind_dom"/>
</dbReference>
<protein>
    <recommendedName>
        <fullName evidence="2">RanBD1 domain-containing protein</fullName>
    </recommendedName>
</protein>
<feature type="compositionally biased region" description="Basic and acidic residues" evidence="1">
    <location>
        <begin position="198"/>
        <end position="211"/>
    </location>
</feature>
<sequence length="956" mass="100712">MVKPSTSSSITTSSSSSNVPPKQNALSVVAPKTASGRSPLWNNAPYSTPKPYTPAVSSRLVHVENAEGPGIEKDDDAPEEPAHSPSFLNSSGENQFVNHEGNPEDYPELFPGMTYASRYPIEKMAGFVPTHFTPDQRVEFYTGYRMRVLNKAMQRYFGTVQISDNIFPAMRYYNSLREVIVQRTSEDLTQELGKLKRKGVEGRDAHAEPSSRRQKLAETASLFQRPSNESGPSQPLSIGEKASIPPTPPQSQKLLPPSNPMATALPSKGKRKGDDLTKGDWENSGSSTALKRARMQNASESIGSGSNTSTLFKNALKSPAKDLPKQSTEGDNGPPKANPFAILPASTSTTPTASPSRPLASASASGSFTPKIDGPPFNSQTSFGGFTPSKVNAPVLTSNGASAAIQPPVVASAPASGFTLKSPSAAPPKFGTGPVNFLAQFSANAEATEKKEMQKAKDEDMDSDDDEVEWEANWKKKRAAHKKELDDLAKSKQPMFVPGRGFSLGRIEKPSDSTSSEKVNESSAEGTKSPFGQNPAPKSSGTSVFSSINGSRSPTPSPFSGTGGSVLDTHTSGQPVTFGGNIFGHLSDADSGASGKNSAVDEDSDDGTEGESDSENKDPSFKPGKENQSGQSTPAEDTGAGIASAKKPQATPFTFLGTTPKNPSGLFADADGNPIRELPTSSEEKENTQPSSTNVFGEAKNPFASLNRPAGMSSDQTWKHDSPIKFGTATPGSEAKSDAPTVTVQAATPTKPPPSFGNLFGITNDPKSSASPPISNLFGGLKGSSTGFGFGATSGSSSLFPSAAASVTTSRATTPGATSDGDSVAEGDPDGVRHEQIDLTAGGRGEENEDILHQVRARAMKYNANEAKWDVKGLGPLKILKDKDTNAVRIVLRADPSGKIILNKAVLSQTYQATQKTVKLLTAADVGSDLETWILQVKAPDLAERLVKVLEENKPS</sequence>
<comment type="caution">
    <text evidence="3">The sequence shown here is derived from an EMBL/GenBank/DDBJ whole genome shotgun (WGS) entry which is preliminary data.</text>
</comment>
<dbReference type="PANTHER" id="PTHR38697">
    <property type="entry name" value="NUCLEAR PORE COMPLEX PROTEIN SIMILAR TO S. CEREVISIAE NUP2 (EUROFUNG)"/>
    <property type="match status" value="1"/>
</dbReference>
<reference evidence="3" key="1">
    <citation type="journal article" date="2021" name="IMA Fungus">
        <title>Genomic characterization of three marine fungi, including Emericellopsis atlantica sp. nov. with signatures of a generalist lifestyle and marine biomass degradation.</title>
        <authorList>
            <person name="Hagestad O.C."/>
            <person name="Hou L."/>
            <person name="Andersen J.H."/>
            <person name="Hansen E.H."/>
            <person name="Altermark B."/>
            <person name="Li C."/>
            <person name="Kuhnert E."/>
            <person name="Cox R.J."/>
            <person name="Crous P.W."/>
            <person name="Spatafora J.W."/>
            <person name="Lail K."/>
            <person name="Amirebrahimi M."/>
            <person name="Lipzen A."/>
            <person name="Pangilinan J."/>
            <person name="Andreopoulos W."/>
            <person name="Hayes R.D."/>
            <person name="Ng V."/>
            <person name="Grigoriev I.V."/>
            <person name="Jackson S.A."/>
            <person name="Sutton T.D.S."/>
            <person name="Dobson A.D.W."/>
            <person name="Rama T."/>
        </authorList>
    </citation>
    <scope>NUCLEOTIDE SEQUENCE</scope>
    <source>
        <strain evidence="3">TRa018bII</strain>
    </source>
</reference>
<keyword evidence="4" id="KW-1185">Reference proteome</keyword>
<feature type="region of interest" description="Disordered" evidence="1">
    <location>
        <begin position="810"/>
        <end position="832"/>
    </location>
</feature>
<evidence type="ECO:0000313" key="3">
    <source>
        <dbReference type="EMBL" id="KAG9235473.1"/>
    </source>
</evidence>
<feature type="compositionally biased region" description="Low complexity" evidence="1">
    <location>
        <begin position="739"/>
        <end position="749"/>
    </location>
</feature>
<dbReference type="Pfam" id="PF00638">
    <property type="entry name" value="Ran_BP1"/>
    <property type="match status" value="1"/>
</dbReference>
<feature type="compositionally biased region" description="Polar residues" evidence="1">
    <location>
        <begin position="626"/>
        <end position="635"/>
    </location>
</feature>
<feature type="compositionally biased region" description="Basic and acidic residues" evidence="1">
    <location>
        <begin position="447"/>
        <end position="458"/>
    </location>
</feature>
<feature type="region of interest" description="Disordered" evidence="1">
    <location>
        <begin position="446"/>
        <end position="778"/>
    </location>
</feature>
<dbReference type="AlphaFoldDB" id="A0A9P7YM01"/>
<feature type="compositionally biased region" description="Polar residues" evidence="1">
    <location>
        <begin position="221"/>
        <end position="236"/>
    </location>
</feature>
<dbReference type="PROSITE" id="PS50196">
    <property type="entry name" value="RANBD1"/>
    <property type="match status" value="1"/>
</dbReference>
<dbReference type="OrthoDB" id="185618at2759"/>
<dbReference type="PANTHER" id="PTHR38697:SF1">
    <property type="entry name" value="NUCLEAR PORE COMPLEX PROTEIN SIMILAR TO S. CEREVISIAE NUP2 (EUROFUNG)"/>
    <property type="match status" value="1"/>
</dbReference>